<evidence type="ECO:0000313" key="8">
    <source>
        <dbReference type="Proteomes" id="UP000646523"/>
    </source>
</evidence>
<dbReference type="InterPro" id="IPR015422">
    <property type="entry name" value="PyrdxlP-dep_Trfase_small"/>
</dbReference>
<accession>A0A918DFB9</accession>
<evidence type="ECO:0000259" key="6">
    <source>
        <dbReference type="Pfam" id="PF00155"/>
    </source>
</evidence>
<evidence type="ECO:0000256" key="2">
    <source>
        <dbReference type="ARBA" id="ARBA00007441"/>
    </source>
</evidence>
<dbReference type="FunFam" id="3.40.640.10:FF:000024">
    <property type="entry name" value="Kynurenine--oxoglutarate transaminase 3"/>
    <property type="match status" value="1"/>
</dbReference>
<evidence type="ECO:0000256" key="5">
    <source>
        <dbReference type="ARBA" id="ARBA00022898"/>
    </source>
</evidence>
<dbReference type="AlphaFoldDB" id="A0A918DFB9"/>
<sequence>MLSSHLRGEQSPQGIQAAAAGRVTAPLASRLRKIPPSVFGRIAAVQTRTGAINFGQGFPDQEGPPQVVEAVVTALRSGRNQYAPVRGDQALREAVARHQESYYALTVDPDTEVVVTTGASEAIASALLGLVEPGDEVVVLEPYYDAYAAGLDMVGAVRRPVLLAAPDFRLDEKALRAAVTARTSAIIVNSPHNPTGRTLTRDELDLVAAVARENDLIVITDEVYEHITFDGRAHIPLATLPGMWERTLTISGSAKSFSFTGWKVGWTIGPEPLVSAVLAAKQWLTFTTNAPAQAGIAVALTEHTDYLDGLGADLAARRDLLCEGLAAAGLPVFVPEGTYYTLTDVGELGWDDALQFCLALPERAGVIAVPVNGFYDDPAGGHMVRWAFCKHRPLIEEGMRRLGSARLRR</sequence>
<dbReference type="PANTHER" id="PTHR43807:SF20">
    <property type="entry name" value="FI04487P"/>
    <property type="match status" value="1"/>
</dbReference>
<dbReference type="PANTHER" id="PTHR43807">
    <property type="entry name" value="FI04487P"/>
    <property type="match status" value="1"/>
</dbReference>
<dbReference type="Proteomes" id="UP000646523">
    <property type="component" value="Unassembled WGS sequence"/>
</dbReference>
<reference evidence="7" key="2">
    <citation type="submission" date="2020-09" db="EMBL/GenBank/DDBJ databases">
        <authorList>
            <person name="Sun Q."/>
            <person name="Zhou Y."/>
        </authorList>
    </citation>
    <scope>NUCLEOTIDE SEQUENCE</scope>
    <source>
        <strain evidence="7">CGMCC 4.7368</strain>
    </source>
</reference>
<dbReference type="InterPro" id="IPR051326">
    <property type="entry name" value="Kynurenine-oxoglutarate_AT"/>
</dbReference>
<dbReference type="CDD" id="cd00609">
    <property type="entry name" value="AAT_like"/>
    <property type="match status" value="1"/>
</dbReference>
<feature type="domain" description="Aminotransferase class I/classII large" evidence="6">
    <location>
        <begin position="51"/>
        <end position="375"/>
    </location>
</feature>
<dbReference type="GO" id="GO:0016212">
    <property type="term" value="F:kynurenine-oxoglutarate transaminase activity"/>
    <property type="evidence" value="ECO:0007669"/>
    <property type="project" value="TreeGrafter"/>
</dbReference>
<comment type="similarity">
    <text evidence="2">Belongs to the class-I pyridoxal-phosphate-dependent aminotransferase family.</text>
</comment>
<dbReference type="SUPFAM" id="SSF53383">
    <property type="entry name" value="PLP-dependent transferases"/>
    <property type="match status" value="1"/>
</dbReference>
<dbReference type="Gene3D" id="3.90.1150.10">
    <property type="entry name" value="Aspartate Aminotransferase, domain 1"/>
    <property type="match status" value="1"/>
</dbReference>
<name>A0A918DFB9_9ACTN</name>
<dbReference type="InterPro" id="IPR015421">
    <property type="entry name" value="PyrdxlP-dep_Trfase_major"/>
</dbReference>
<dbReference type="Gene3D" id="3.40.640.10">
    <property type="entry name" value="Type I PLP-dependent aspartate aminotransferase-like (Major domain)"/>
    <property type="match status" value="1"/>
</dbReference>
<dbReference type="GO" id="GO:0030170">
    <property type="term" value="F:pyridoxal phosphate binding"/>
    <property type="evidence" value="ECO:0007669"/>
    <property type="project" value="InterPro"/>
</dbReference>
<gene>
    <name evidence="7" type="ORF">GCM10012289_01390</name>
</gene>
<dbReference type="GO" id="GO:0005737">
    <property type="term" value="C:cytoplasm"/>
    <property type="evidence" value="ECO:0007669"/>
    <property type="project" value="TreeGrafter"/>
</dbReference>
<dbReference type="EMBL" id="BMNH01000001">
    <property type="protein sequence ID" value="GGO60760.1"/>
    <property type="molecule type" value="Genomic_DNA"/>
</dbReference>
<organism evidence="7 8">
    <name type="scientific">Nonomuraea cavernae</name>
    <dbReference type="NCBI Taxonomy" id="2045107"/>
    <lineage>
        <taxon>Bacteria</taxon>
        <taxon>Bacillati</taxon>
        <taxon>Actinomycetota</taxon>
        <taxon>Actinomycetes</taxon>
        <taxon>Streptosporangiales</taxon>
        <taxon>Streptosporangiaceae</taxon>
        <taxon>Nonomuraea</taxon>
    </lineage>
</organism>
<reference evidence="7" key="1">
    <citation type="journal article" date="2014" name="Int. J. Syst. Evol. Microbiol.">
        <title>Complete genome sequence of Corynebacterium casei LMG S-19264T (=DSM 44701T), isolated from a smear-ripened cheese.</title>
        <authorList>
            <consortium name="US DOE Joint Genome Institute (JGI-PGF)"/>
            <person name="Walter F."/>
            <person name="Albersmeier A."/>
            <person name="Kalinowski J."/>
            <person name="Ruckert C."/>
        </authorList>
    </citation>
    <scope>NUCLEOTIDE SEQUENCE</scope>
    <source>
        <strain evidence="7">CGMCC 4.7368</strain>
    </source>
</reference>
<dbReference type="InterPro" id="IPR015424">
    <property type="entry name" value="PyrdxlP-dep_Trfase"/>
</dbReference>
<evidence type="ECO:0000256" key="1">
    <source>
        <dbReference type="ARBA" id="ARBA00001933"/>
    </source>
</evidence>
<evidence type="ECO:0000256" key="4">
    <source>
        <dbReference type="ARBA" id="ARBA00022679"/>
    </source>
</evidence>
<comment type="caution">
    <text evidence="7">The sequence shown here is derived from an EMBL/GenBank/DDBJ whole genome shotgun (WGS) entry which is preliminary data.</text>
</comment>
<comment type="cofactor">
    <cofactor evidence="1">
        <name>pyridoxal 5'-phosphate</name>
        <dbReference type="ChEBI" id="CHEBI:597326"/>
    </cofactor>
</comment>
<keyword evidence="5" id="KW-0663">Pyridoxal phosphate</keyword>
<protein>
    <submittedName>
        <fullName evidence="7">Aminotransferase</fullName>
    </submittedName>
</protein>
<evidence type="ECO:0000256" key="3">
    <source>
        <dbReference type="ARBA" id="ARBA00022576"/>
    </source>
</evidence>
<proteinExistence type="inferred from homology"/>
<keyword evidence="3 7" id="KW-0032">Aminotransferase</keyword>
<keyword evidence="8" id="KW-1185">Reference proteome</keyword>
<dbReference type="RefSeq" id="WP_189121963.1">
    <property type="nucleotide sequence ID" value="NZ_BMNH01000001.1"/>
</dbReference>
<evidence type="ECO:0000313" key="7">
    <source>
        <dbReference type="EMBL" id="GGO60760.1"/>
    </source>
</evidence>
<dbReference type="InterPro" id="IPR004839">
    <property type="entry name" value="Aminotransferase_I/II_large"/>
</dbReference>
<keyword evidence="4" id="KW-0808">Transferase</keyword>
<dbReference type="Pfam" id="PF00155">
    <property type="entry name" value="Aminotran_1_2"/>
    <property type="match status" value="1"/>
</dbReference>